<reference evidence="1 2" key="1">
    <citation type="submission" date="2014-07" db="EMBL/GenBank/DDBJ databases">
        <title>Methanogenic archaea and the global carbon cycle.</title>
        <authorList>
            <person name="Henriksen J.R."/>
            <person name="Luke J."/>
            <person name="Reinhart S."/>
            <person name="Benedict M.N."/>
            <person name="Youngblut N.D."/>
            <person name="Metcalf M.E."/>
            <person name="Whitaker R.J."/>
            <person name="Metcalf W.W."/>
        </authorList>
    </citation>
    <scope>NUCLEOTIDE SEQUENCE [LARGE SCALE GENOMIC DNA]</scope>
    <source>
        <strain evidence="1 2">MS</strain>
    </source>
</reference>
<accession>A0A0E3QZD1</accession>
<gene>
    <name evidence="1" type="ORF">MSBRM_3319</name>
</gene>
<evidence type="ECO:0000313" key="1">
    <source>
        <dbReference type="EMBL" id="AKB56317.1"/>
    </source>
</evidence>
<dbReference type="GeneID" id="24846659"/>
<dbReference type="KEGG" id="mby:MSBRM_3319"/>
<evidence type="ECO:0000313" key="2">
    <source>
        <dbReference type="Proteomes" id="UP000033033"/>
    </source>
</evidence>
<dbReference type="PATRIC" id="fig|1434108.4.peg.4189"/>
<proteinExistence type="predicted"/>
<dbReference type="EMBL" id="CP009528">
    <property type="protein sequence ID" value="AKB56317.1"/>
    <property type="molecule type" value="Genomic_DNA"/>
</dbReference>
<dbReference type="RefSeq" id="WP_048122308.1">
    <property type="nucleotide sequence ID" value="NZ_CP009528.1"/>
</dbReference>
<protein>
    <submittedName>
        <fullName evidence="1">Uncharacterized protein</fullName>
    </submittedName>
</protein>
<dbReference type="AlphaFoldDB" id="A0A0E3QZD1"/>
<name>A0A0E3QZD1_METBA</name>
<sequence length="67" mass="7868">MKINEEGKYFRIRTALTWHTKTLYIIKCSSPPIRKMIPQIEDKVPFQPSGENWLLSNSIILNSYKEA</sequence>
<dbReference type="Proteomes" id="UP000033033">
    <property type="component" value="Chromosome"/>
</dbReference>
<dbReference type="HOGENOM" id="CLU_2802186_0_0_2"/>
<organism evidence="1 2">
    <name type="scientific">Methanosarcina barkeri MS</name>
    <dbReference type="NCBI Taxonomy" id="1434108"/>
    <lineage>
        <taxon>Archaea</taxon>
        <taxon>Methanobacteriati</taxon>
        <taxon>Methanobacteriota</taxon>
        <taxon>Stenosarchaea group</taxon>
        <taxon>Methanomicrobia</taxon>
        <taxon>Methanosarcinales</taxon>
        <taxon>Methanosarcinaceae</taxon>
        <taxon>Methanosarcina</taxon>
    </lineage>
</organism>
<keyword evidence="2" id="KW-1185">Reference proteome</keyword>